<dbReference type="GO" id="GO:0005506">
    <property type="term" value="F:iron ion binding"/>
    <property type="evidence" value="ECO:0007669"/>
    <property type="project" value="InterPro"/>
</dbReference>
<dbReference type="RefSeq" id="WP_011495556.1">
    <property type="nucleotide sequence ID" value="NC_007954.1"/>
</dbReference>
<dbReference type="Proteomes" id="UP000001982">
    <property type="component" value="Chromosome"/>
</dbReference>
<dbReference type="InterPro" id="IPR036856">
    <property type="entry name" value="Ald_Oxase/Xan_DH_a/b_sf"/>
</dbReference>
<keyword evidence="4" id="KW-1185">Reference proteome</keyword>
<gene>
    <name evidence="3" type="ordered locus">Sden_1106</name>
</gene>
<dbReference type="HOGENOM" id="CLU_311632_0_0_6"/>
<evidence type="ECO:0000259" key="2">
    <source>
        <dbReference type="Pfam" id="PF20256"/>
    </source>
</evidence>
<protein>
    <submittedName>
        <fullName evidence="3">Aldehyde oxidase and xanthine dehydrogenase, molybdopterin binding</fullName>
    </submittedName>
</protein>
<feature type="domain" description="Aldehyde oxidase/xanthine dehydrogenase second molybdopterin binding" evidence="2">
    <location>
        <begin position="793"/>
        <end position="894"/>
    </location>
</feature>
<feature type="domain" description="Aldehyde oxidase/xanthine dehydrogenase first molybdopterin binding" evidence="1">
    <location>
        <begin position="270"/>
        <end position="493"/>
    </location>
</feature>
<dbReference type="SUPFAM" id="SSF56003">
    <property type="entry name" value="Molybdenum cofactor-binding domain"/>
    <property type="match status" value="1"/>
</dbReference>
<dbReference type="KEGG" id="sdn:Sden_1106"/>
<dbReference type="AlphaFoldDB" id="Q12Q82"/>
<feature type="domain" description="Aldehyde oxidase/xanthine dehydrogenase second molybdopterin binding" evidence="2">
    <location>
        <begin position="522"/>
        <end position="611"/>
    </location>
</feature>
<dbReference type="PROSITE" id="PS51318">
    <property type="entry name" value="TAT"/>
    <property type="match status" value="1"/>
</dbReference>
<dbReference type="PANTHER" id="PTHR11908:SF123">
    <property type="entry name" value="ALDEHYDE OXIDOREDUCTASE MOLYBDENUM-BINDING SUBUNIT PAOC"/>
    <property type="match status" value="1"/>
</dbReference>
<proteinExistence type="predicted"/>
<reference evidence="3 4" key="1">
    <citation type="submission" date="2006-03" db="EMBL/GenBank/DDBJ databases">
        <title>Complete sequence of Shewanella denitrificans OS217.</title>
        <authorList>
            <consortium name="US DOE Joint Genome Institute"/>
            <person name="Copeland A."/>
            <person name="Lucas S."/>
            <person name="Lapidus A."/>
            <person name="Barry K."/>
            <person name="Detter J.C."/>
            <person name="Glavina del Rio T."/>
            <person name="Hammon N."/>
            <person name="Israni S."/>
            <person name="Dalin E."/>
            <person name="Tice H."/>
            <person name="Pitluck S."/>
            <person name="Brettin T."/>
            <person name="Bruce D."/>
            <person name="Han C."/>
            <person name="Tapia R."/>
            <person name="Gilna P."/>
            <person name="Kiss H."/>
            <person name="Schmutz J."/>
            <person name="Larimer F."/>
            <person name="Land M."/>
            <person name="Hauser L."/>
            <person name="Kyrpides N."/>
            <person name="Lykidis A."/>
            <person name="Richardson P."/>
        </authorList>
    </citation>
    <scope>NUCLEOTIDE SEQUENCE [LARGE SCALE GENOMIC DNA]</scope>
    <source>
        <strain evidence="4">OS217 / ATCC BAA-1090 / DSM 15013</strain>
    </source>
</reference>
<dbReference type="InterPro" id="IPR037165">
    <property type="entry name" value="AldOxase/xan_DH_Mopterin-bd_sf"/>
</dbReference>
<evidence type="ECO:0000259" key="1">
    <source>
        <dbReference type="Pfam" id="PF02738"/>
    </source>
</evidence>
<organism evidence="3 4">
    <name type="scientific">Shewanella denitrificans (strain OS217 / ATCC BAA-1090 / DSM 15013)</name>
    <dbReference type="NCBI Taxonomy" id="318161"/>
    <lineage>
        <taxon>Bacteria</taxon>
        <taxon>Pseudomonadati</taxon>
        <taxon>Pseudomonadota</taxon>
        <taxon>Gammaproteobacteria</taxon>
        <taxon>Alteromonadales</taxon>
        <taxon>Shewanellaceae</taxon>
        <taxon>Shewanella</taxon>
    </lineage>
</organism>
<dbReference type="STRING" id="318161.Sden_1106"/>
<dbReference type="InterPro" id="IPR046867">
    <property type="entry name" value="AldOxase/xan_DH_MoCoBD2"/>
</dbReference>
<dbReference type="PANTHER" id="PTHR11908">
    <property type="entry name" value="XANTHINE DEHYDROGENASE"/>
    <property type="match status" value="1"/>
</dbReference>
<dbReference type="OrthoDB" id="6177861at2"/>
<dbReference type="GO" id="GO:0016491">
    <property type="term" value="F:oxidoreductase activity"/>
    <property type="evidence" value="ECO:0007669"/>
    <property type="project" value="InterPro"/>
</dbReference>
<dbReference type="Gene3D" id="3.30.365.10">
    <property type="entry name" value="Aldehyde oxidase/xanthine dehydrogenase, molybdopterin binding domain"/>
    <property type="match status" value="4"/>
</dbReference>
<sequence length="957" mass="105638">MSPSNASRRSFIKQCVIGGVAVYSAPLLWEMSRANASMVSAELAAQWQTQVNGQSRLKFRNDGIAKVTGQKVYGRDYRAMDMAGWPAQQGYAFILRATDASRVYQGFSLDHLPDPAKPYKVITAAELARDKVKLPDFYGDNMLLPPGQTADYLGHAVALLLFDNFPAFKQAKSLLQFDADLLRYGEKTPFVSDSKDPYASWRIIRVEGENGAREDRYSPLHDGLFFPNFKSHQPQWLGDANAQGSISERGLFYAGEIDKQIAKGKTNQEWQVLEREYRTQIIDPMMMEPEAFNGWYDADSQTFHTVITSQSPHDFQEMAVHMLAQGPLAGKVKHLVVHSPYIGGGFGAKDHSIFPYYGVLAALYAKGPVRLANDRFEQFQSGLKRHPFTMKSRLAVDKASLKIQALTSEMTIDGGGRVNFSPSVTSVGATAMQSIYYVPRNDIIATSYASRNPDAGSMRGYGTLQSMAAMEGMIHEMAAELKVDPFKLRAANVMESGQRNTQGAIPNGTLRYREMLNMAEKDPVWQQRAATKTRYEAEHPGMRYGVGFGIATKDYGTGAAAPSAALKLAKDGKISLDIGFIEMGTGTQTAQAVVVSESLGHFAHEVKLATMDIWEAMQLEQTDNPYIISQQRQDEMAANPRWTPVKAMASSASMSAYYQSHVTRIAADLIYRHGLWPAAVSIWNELYFNSPMGATNLNDPHQGRWVDGKLTAMGFPPLAMDILAKRAHDLGLVVGVMCHGFNRWAWAQADFEIFGTTERIAIDALALQYGEGNHYHGNAARHAKMSSMGYHLIDRKAMSYPKAELNNAMVTYYAPCATLVEVAVNEGNGEVSLLSTHTWLEAGKVIVKELVEGQIQGGLVMGVGHALYEEVPPFEAGAGNGTWNLNRYQVPLARHVGVWKQKHTILAPLSDTDPSRGIAEVVMVPVVSALVEAVYQATQVRFYDLPMTAKKIKEAMV</sequence>
<dbReference type="EMBL" id="CP000302">
    <property type="protein sequence ID" value="ABE54394.1"/>
    <property type="molecule type" value="Genomic_DNA"/>
</dbReference>
<evidence type="ECO:0000313" key="3">
    <source>
        <dbReference type="EMBL" id="ABE54394.1"/>
    </source>
</evidence>
<dbReference type="InterPro" id="IPR016208">
    <property type="entry name" value="Ald_Oxase/xanthine_DH-like"/>
</dbReference>
<dbReference type="InterPro" id="IPR006311">
    <property type="entry name" value="TAT_signal"/>
</dbReference>
<evidence type="ECO:0000313" key="4">
    <source>
        <dbReference type="Proteomes" id="UP000001982"/>
    </source>
</evidence>
<dbReference type="Pfam" id="PF02738">
    <property type="entry name" value="MoCoBD_1"/>
    <property type="match status" value="1"/>
</dbReference>
<name>Q12Q82_SHEDO</name>
<dbReference type="InterPro" id="IPR008274">
    <property type="entry name" value="AldOxase/xan_DH_MoCoBD1"/>
</dbReference>
<dbReference type="eggNOG" id="COG1529">
    <property type="taxonomic scope" value="Bacteria"/>
</dbReference>
<dbReference type="Pfam" id="PF20256">
    <property type="entry name" value="MoCoBD_2"/>
    <property type="match status" value="2"/>
</dbReference>
<dbReference type="SUPFAM" id="SSF54665">
    <property type="entry name" value="CO dehydrogenase molybdoprotein N-domain-like"/>
    <property type="match status" value="1"/>
</dbReference>
<accession>Q12Q82</accession>